<organism evidence="3 4">
    <name type="scientific">Phaseolus coccineus</name>
    <name type="common">Scarlet runner bean</name>
    <name type="synonym">Phaseolus multiflorus</name>
    <dbReference type="NCBI Taxonomy" id="3886"/>
    <lineage>
        <taxon>Eukaryota</taxon>
        <taxon>Viridiplantae</taxon>
        <taxon>Streptophyta</taxon>
        <taxon>Embryophyta</taxon>
        <taxon>Tracheophyta</taxon>
        <taxon>Spermatophyta</taxon>
        <taxon>Magnoliopsida</taxon>
        <taxon>eudicotyledons</taxon>
        <taxon>Gunneridae</taxon>
        <taxon>Pentapetalae</taxon>
        <taxon>rosids</taxon>
        <taxon>fabids</taxon>
        <taxon>Fabales</taxon>
        <taxon>Fabaceae</taxon>
        <taxon>Papilionoideae</taxon>
        <taxon>50 kb inversion clade</taxon>
        <taxon>NPAAA clade</taxon>
        <taxon>indigoferoid/millettioid clade</taxon>
        <taxon>Phaseoleae</taxon>
        <taxon>Phaseolus</taxon>
    </lineage>
</organism>
<dbReference type="EMBL" id="JAYMYR010000009">
    <property type="protein sequence ID" value="KAK7342486.1"/>
    <property type="molecule type" value="Genomic_DNA"/>
</dbReference>
<keyword evidence="1" id="KW-0175">Coiled coil</keyword>
<feature type="region of interest" description="Disordered" evidence="2">
    <location>
        <begin position="1"/>
        <end position="250"/>
    </location>
</feature>
<protein>
    <recommendedName>
        <fullName evidence="5">Seed biotin-containing protein SBP65</fullName>
    </recommendedName>
</protein>
<feature type="coiled-coil region" evidence="1">
    <location>
        <begin position="437"/>
        <end position="468"/>
    </location>
</feature>
<evidence type="ECO:0000256" key="1">
    <source>
        <dbReference type="SAM" id="Coils"/>
    </source>
</evidence>
<gene>
    <name evidence="3" type="ORF">VNO80_25440</name>
</gene>
<sequence length="575" mass="63752">MASQQMPRRDPSKKVKEREDHVEADGKESFGEKGRGQREKERELISDRARSGNIVKDKEVEEGRRGRESGGDQKFETKAEEKKGFGEKAKLEGRTRVVEGKEWNKEEKRRNNRPRGNVEAEKTRPMEKTREEAQRREKDETKEDGGEEGRARESGRSVNHVGKFETEGEEKGPVEQEELERRTRQVEGGEWSKEDKQRNIPRGKVEAEKARPEAKGIEKAKTKEGGGEEQGRGREQNEQPSLEDISKYRAEAQQKAMNVIEAAKEKYEREREKQAEIEAAKERYKQGNEEETQVKEVTREKKGQEGNLEEGVKAQKAYGEAKDRTGTVDLTTPPDEKVRSGGGMNAHNVGEEAAQDKDVPVETGKSASKVAADLRDNAIATGWSAALYSTEITVEGTKAATNAVEEAVEYLGQKAYELAANSLDTATGLAAATGEKAKEYTARKKEEAERALEVKKEAQNQVVGEREQKPFGSIIGETLGSAAQTMKKPLDKATEGGREVLGAVGETVAEIGESMVKPVKNVHQHQSEGRGGGVLNAIGETISEIAETTRMMVAGEGEKEKPKSHEYEHADLKRD</sequence>
<evidence type="ECO:0000313" key="4">
    <source>
        <dbReference type="Proteomes" id="UP001374584"/>
    </source>
</evidence>
<feature type="compositionally biased region" description="Basic and acidic residues" evidence="2">
    <location>
        <begin position="281"/>
        <end position="304"/>
    </location>
</feature>
<comment type="caution">
    <text evidence="3">The sequence shown here is derived from an EMBL/GenBank/DDBJ whole genome shotgun (WGS) entry which is preliminary data.</text>
</comment>
<feature type="compositionally biased region" description="Basic and acidic residues" evidence="2">
    <location>
        <begin position="7"/>
        <end position="109"/>
    </location>
</feature>
<feature type="region of interest" description="Disordered" evidence="2">
    <location>
        <begin position="281"/>
        <end position="365"/>
    </location>
</feature>
<evidence type="ECO:0008006" key="5">
    <source>
        <dbReference type="Google" id="ProtNLM"/>
    </source>
</evidence>
<dbReference type="Proteomes" id="UP001374584">
    <property type="component" value="Unassembled WGS sequence"/>
</dbReference>
<feature type="compositionally biased region" description="Basic and acidic residues" evidence="2">
    <location>
        <begin position="162"/>
        <end position="237"/>
    </location>
</feature>
<dbReference type="AlphaFoldDB" id="A0AAN9QQ53"/>
<evidence type="ECO:0000256" key="2">
    <source>
        <dbReference type="SAM" id="MobiDB-lite"/>
    </source>
</evidence>
<feature type="region of interest" description="Disordered" evidence="2">
    <location>
        <begin position="553"/>
        <end position="575"/>
    </location>
</feature>
<dbReference type="GO" id="GO:0005829">
    <property type="term" value="C:cytosol"/>
    <property type="evidence" value="ECO:0007669"/>
    <property type="project" value="TreeGrafter"/>
</dbReference>
<dbReference type="PANTHER" id="PTHR47877:SF3">
    <property type="entry name" value="LATE EMBRYOGENESIS ABUNDANT DOMAIN-CONTAINING PROTEIN _ LEA DOMAIN-CONTAINING PROTEIN"/>
    <property type="match status" value="1"/>
</dbReference>
<dbReference type="PANTHER" id="PTHR47877">
    <property type="entry name" value="LATE EMBRYOGENESIS ABUNDANT DOMAIN-CONTAINING PROTEIN / LEA DOMAIN-CONTAINING PROTEIN"/>
    <property type="match status" value="1"/>
</dbReference>
<evidence type="ECO:0000313" key="3">
    <source>
        <dbReference type="EMBL" id="KAK7342486.1"/>
    </source>
</evidence>
<proteinExistence type="predicted"/>
<dbReference type="GO" id="GO:0009631">
    <property type="term" value="P:cold acclimation"/>
    <property type="evidence" value="ECO:0007669"/>
    <property type="project" value="TreeGrafter"/>
</dbReference>
<name>A0AAN9QQ53_PHACN</name>
<reference evidence="3 4" key="1">
    <citation type="submission" date="2024-01" db="EMBL/GenBank/DDBJ databases">
        <title>The genomes of 5 underutilized Papilionoideae crops provide insights into root nodulation and disease resistanc.</title>
        <authorList>
            <person name="Jiang F."/>
        </authorList>
    </citation>
    <scope>NUCLEOTIDE SEQUENCE [LARGE SCALE GENOMIC DNA]</scope>
    <source>
        <strain evidence="3">JINMINGXINNONG_FW02</strain>
        <tissue evidence="3">Leaves</tissue>
    </source>
</reference>
<feature type="compositionally biased region" description="Basic and acidic residues" evidence="2">
    <location>
        <begin position="556"/>
        <end position="575"/>
    </location>
</feature>
<keyword evidence="4" id="KW-1185">Reference proteome</keyword>
<accession>A0AAN9QQ53</accession>
<feature type="compositionally biased region" description="Basic and acidic residues" evidence="2">
    <location>
        <begin position="116"/>
        <end position="155"/>
    </location>
</feature>